<name>A0AA38CBU4_TAXCH</name>
<feature type="non-terminal residue" evidence="2">
    <location>
        <position position="1"/>
    </location>
</feature>
<reference evidence="2 3" key="1">
    <citation type="journal article" date="2021" name="Nat. Plants">
        <title>The Taxus genome provides insights into paclitaxel biosynthesis.</title>
        <authorList>
            <person name="Xiong X."/>
            <person name="Gou J."/>
            <person name="Liao Q."/>
            <person name="Li Y."/>
            <person name="Zhou Q."/>
            <person name="Bi G."/>
            <person name="Li C."/>
            <person name="Du R."/>
            <person name="Wang X."/>
            <person name="Sun T."/>
            <person name="Guo L."/>
            <person name="Liang H."/>
            <person name="Lu P."/>
            <person name="Wu Y."/>
            <person name="Zhang Z."/>
            <person name="Ro D.K."/>
            <person name="Shang Y."/>
            <person name="Huang S."/>
            <person name="Yan J."/>
        </authorList>
    </citation>
    <scope>NUCLEOTIDE SEQUENCE [LARGE SCALE GENOMIC DNA]</scope>
    <source>
        <strain evidence="2">Ta-2019</strain>
    </source>
</reference>
<evidence type="ECO:0000313" key="3">
    <source>
        <dbReference type="Proteomes" id="UP000824469"/>
    </source>
</evidence>
<feature type="coiled-coil region" evidence="1">
    <location>
        <begin position="3"/>
        <end position="47"/>
    </location>
</feature>
<accession>A0AA38CBU4</accession>
<sequence length="53" mass="6629">FLEEVLEKREEELLEKRKDLKKEELINTQLRHELKDEKERVREAYKKIDMITD</sequence>
<organism evidence="2 3">
    <name type="scientific">Taxus chinensis</name>
    <name type="common">Chinese yew</name>
    <name type="synonym">Taxus wallichiana var. chinensis</name>
    <dbReference type="NCBI Taxonomy" id="29808"/>
    <lineage>
        <taxon>Eukaryota</taxon>
        <taxon>Viridiplantae</taxon>
        <taxon>Streptophyta</taxon>
        <taxon>Embryophyta</taxon>
        <taxon>Tracheophyta</taxon>
        <taxon>Spermatophyta</taxon>
        <taxon>Pinopsida</taxon>
        <taxon>Pinidae</taxon>
        <taxon>Conifers II</taxon>
        <taxon>Cupressales</taxon>
        <taxon>Taxaceae</taxon>
        <taxon>Taxus</taxon>
    </lineage>
</organism>
<feature type="non-terminal residue" evidence="2">
    <location>
        <position position="53"/>
    </location>
</feature>
<evidence type="ECO:0000313" key="2">
    <source>
        <dbReference type="EMBL" id="KAH9294604.1"/>
    </source>
</evidence>
<keyword evidence="3" id="KW-1185">Reference proteome</keyword>
<protein>
    <submittedName>
        <fullName evidence="2">Uncharacterized protein</fullName>
    </submittedName>
</protein>
<evidence type="ECO:0000256" key="1">
    <source>
        <dbReference type="SAM" id="Coils"/>
    </source>
</evidence>
<dbReference type="Proteomes" id="UP000824469">
    <property type="component" value="Unassembled WGS sequence"/>
</dbReference>
<gene>
    <name evidence="2" type="ORF">KI387_038192</name>
</gene>
<comment type="caution">
    <text evidence="2">The sequence shown here is derived from an EMBL/GenBank/DDBJ whole genome shotgun (WGS) entry which is preliminary data.</text>
</comment>
<dbReference type="EMBL" id="JAHRHJ020000011">
    <property type="protein sequence ID" value="KAH9294604.1"/>
    <property type="molecule type" value="Genomic_DNA"/>
</dbReference>
<proteinExistence type="predicted"/>
<keyword evidence="1" id="KW-0175">Coiled coil</keyword>
<dbReference type="AlphaFoldDB" id="A0AA38CBU4"/>